<name>A0ABZ3F8U5_9FIRM</name>
<dbReference type="EMBL" id="CP154622">
    <property type="protein sequence ID" value="XAM40218.1"/>
    <property type="molecule type" value="Genomic_DNA"/>
</dbReference>
<keyword evidence="2" id="KW-1185">Reference proteome</keyword>
<evidence type="ECO:0000313" key="2">
    <source>
        <dbReference type="Proteomes" id="UP001477947"/>
    </source>
</evidence>
<reference evidence="1 2" key="1">
    <citation type="submission" date="2024-04" db="EMBL/GenBank/DDBJ databases">
        <title>Isolation and characterization of novel acetogenic strains of the genera Terrisporobacter and Acetoanaerobium.</title>
        <authorList>
            <person name="Boeer T."/>
            <person name="Schueler M.A."/>
            <person name="Lueschen A."/>
            <person name="Eysell L."/>
            <person name="Droege J."/>
            <person name="Heinemann M."/>
            <person name="Engelhardt L."/>
            <person name="Basen M."/>
            <person name="Daniel R."/>
        </authorList>
    </citation>
    <scope>NUCLEOTIDE SEQUENCE [LARGE SCALE GENOMIC DNA]</scope>
    <source>
        <strain evidence="1 2">ELB</strain>
    </source>
</reference>
<organism evidence="1 2">
    <name type="scientific">Terrisporobacter petrolearius</name>
    <dbReference type="NCBI Taxonomy" id="1460447"/>
    <lineage>
        <taxon>Bacteria</taxon>
        <taxon>Bacillati</taxon>
        <taxon>Bacillota</taxon>
        <taxon>Clostridia</taxon>
        <taxon>Peptostreptococcales</taxon>
        <taxon>Peptostreptococcaceae</taxon>
        <taxon>Terrisporobacter</taxon>
    </lineage>
</organism>
<proteinExistence type="predicted"/>
<sequence length="184" mass="21339">MKKILVVAHCILNRASKVERYSIESIDKENDLRKVLLYKVFDNDIELLQLPCPEFTMYGPKRWGHVKDQFDNTFFRNHCKNILQPVIEQIIEYYTNKEKFEILGIVAVDGSPSCGYNFTCKGNYGGELGGCKTLNKKIESIVLENESGVFMEELKKLLGENNLNIPIRTLKDEITYLENYNIFK</sequence>
<dbReference type="InterPro" id="IPR054648">
    <property type="entry name" value="TudS-rel"/>
</dbReference>
<evidence type="ECO:0008006" key="3">
    <source>
        <dbReference type="Google" id="ProtNLM"/>
    </source>
</evidence>
<dbReference type="RefSeq" id="WP_343338381.1">
    <property type="nucleotide sequence ID" value="NZ_CP154616.1"/>
</dbReference>
<dbReference type="NCBIfam" id="NF045597">
    <property type="entry name" value="TudS_rel_CD3072"/>
    <property type="match status" value="1"/>
</dbReference>
<dbReference type="Proteomes" id="UP001477947">
    <property type="component" value="Chromosome"/>
</dbReference>
<accession>A0ABZ3F8U5</accession>
<protein>
    <recommendedName>
        <fullName evidence="3">DUF523 domain-containing protein</fullName>
    </recommendedName>
</protein>
<gene>
    <name evidence="1" type="ORF">TPELB_05200</name>
</gene>
<evidence type="ECO:0000313" key="1">
    <source>
        <dbReference type="EMBL" id="XAM40218.1"/>
    </source>
</evidence>